<dbReference type="VEuPathDB" id="MicrosporidiaDB:THOM_1251"/>
<dbReference type="OMA" id="VCCRFDL"/>
<proteinExistence type="predicted"/>
<dbReference type="HOGENOM" id="CLU_111262_0_0_1"/>
<dbReference type="OrthoDB" id="10376393at2759"/>
<dbReference type="AlphaFoldDB" id="L7JWW3"/>
<dbReference type="EMBL" id="JH993925">
    <property type="protein sequence ID" value="ELQ75790.1"/>
    <property type="molecule type" value="Genomic_DNA"/>
</dbReference>
<gene>
    <name evidence="1" type="ORF">THOM_1251</name>
</gene>
<reference evidence="1 2" key="1">
    <citation type="journal article" date="2012" name="PLoS Pathog.">
        <title>The genome of the obligate intracellular parasite Trachipleistophora hominis: new insights into microsporidian genome dynamics and reductive evolution.</title>
        <authorList>
            <person name="Heinz E."/>
            <person name="Williams T.A."/>
            <person name="Nakjang S."/>
            <person name="Noel C.J."/>
            <person name="Swan D.C."/>
            <person name="Goldberg A.V."/>
            <person name="Harris S.R."/>
            <person name="Weinmaier T."/>
            <person name="Markert S."/>
            <person name="Becher D."/>
            <person name="Bernhardt J."/>
            <person name="Dagan T."/>
            <person name="Hacker C."/>
            <person name="Lucocq J.M."/>
            <person name="Schweder T."/>
            <person name="Rattei T."/>
            <person name="Hall N."/>
            <person name="Hirt R.P."/>
            <person name="Embley T.M."/>
        </authorList>
    </citation>
    <scope>NUCLEOTIDE SEQUENCE [LARGE SCALE GENOMIC DNA]</scope>
</reference>
<protein>
    <submittedName>
        <fullName evidence="1">Uncharacterized protein</fullName>
    </submittedName>
</protein>
<organism evidence="1 2">
    <name type="scientific">Trachipleistophora hominis</name>
    <name type="common">Microsporidian parasite</name>
    <dbReference type="NCBI Taxonomy" id="72359"/>
    <lineage>
        <taxon>Eukaryota</taxon>
        <taxon>Fungi</taxon>
        <taxon>Fungi incertae sedis</taxon>
        <taxon>Microsporidia</taxon>
        <taxon>Pleistophoridae</taxon>
        <taxon>Trachipleistophora</taxon>
    </lineage>
</organism>
<sequence length="173" mass="20155">MSGVIDYFYYDYILYHNIKRFINGEKPKFDIVQLLASDLKGIEEQLTLKLKLNKIISILQTNECKNMMVCCRFDLISKLGRCILIQCANEELQNVLLQTYLVIGKNKNAFASDKVYNMHVRSFKNKIRRIHKGIAKKSGDKSGSKVLFRVGSEQFNILFTALMVKEFKKFLKR</sequence>
<name>L7JWW3_TRAHO</name>
<evidence type="ECO:0000313" key="2">
    <source>
        <dbReference type="Proteomes" id="UP000011185"/>
    </source>
</evidence>
<keyword evidence="2" id="KW-1185">Reference proteome</keyword>
<dbReference type="Proteomes" id="UP000011185">
    <property type="component" value="Unassembled WGS sequence"/>
</dbReference>
<dbReference type="InParanoid" id="L7JWW3"/>
<accession>L7JWW3</accession>
<evidence type="ECO:0000313" key="1">
    <source>
        <dbReference type="EMBL" id="ELQ75790.1"/>
    </source>
</evidence>